<reference evidence="2 3" key="1">
    <citation type="submission" date="2023-03" db="EMBL/GenBank/DDBJ databases">
        <title>Genome sequence of Lichtheimia ornata CBS 291.66.</title>
        <authorList>
            <person name="Mohabir J.T."/>
            <person name="Shea T.P."/>
            <person name="Kurbessoian T."/>
            <person name="Berby B."/>
            <person name="Fontaine J."/>
            <person name="Livny J."/>
            <person name="Gnirke A."/>
            <person name="Stajich J.E."/>
            <person name="Cuomo C.A."/>
        </authorList>
    </citation>
    <scope>NUCLEOTIDE SEQUENCE [LARGE SCALE GENOMIC DNA]</scope>
    <source>
        <strain evidence="2">CBS 291.66</strain>
    </source>
</reference>
<sequence length="539" mass="60775">MSTDCSPDSPSTTCRRRRGSSIQLLRTTHNDSCLPHKDTRELTQKRFMRWTACFGFVAKLKKSKHKLELPSLPESMIRRHSSAVPQSDRSCSTATTPSSRQSPARPMSQLVERHDPDSSLVTGFPWKDQTPPLLHHQNQQFPSPATPLSALSPPPRHAMKERSRSLTVDDTPPPWPSDSSIPIPKPRRKANTIGRSLALRLSLDVEQHYSSSIASNNSSSDCMKKQHDQEDGYSSACNTSEHSKHDTSSSNSTSTSSSSSSNSSSGSSSATTASSISPDHQQQRHKLRLSSIEAPPSPKLPEKRLSLKERRQRVSTVIPDIEKLTISVNDNDASATTSGAAYPEKHNEKEYDDDEDDDDDDDDDYDELLNEFQLPSEILPTMANKEKRSQEYHHHHQQQQQQQQQRRPSIPFPTSRISTDNSRQEAMDALEGTHRMDNTTPRPSMDIVRDKAYYDAVVAGTLHRRPWNQFLRAQSMIVGDNEGDFKETHQQHDQHYLSSPAIHHEKENRTRASSAIFNHRPSLVYFPPSPNSIESYYNS</sequence>
<feature type="region of interest" description="Disordered" evidence="1">
    <location>
        <begin position="332"/>
        <end position="366"/>
    </location>
</feature>
<dbReference type="Proteomes" id="UP001234581">
    <property type="component" value="Unassembled WGS sequence"/>
</dbReference>
<evidence type="ECO:0000313" key="2">
    <source>
        <dbReference type="EMBL" id="KAJ8652518.1"/>
    </source>
</evidence>
<dbReference type="AlphaFoldDB" id="A0AAD7US15"/>
<dbReference type="GeneID" id="83219240"/>
<name>A0AAD7US15_9FUNG</name>
<feature type="compositionally biased region" description="Basic and acidic residues" evidence="1">
    <location>
        <begin position="300"/>
        <end position="309"/>
    </location>
</feature>
<protein>
    <submittedName>
        <fullName evidence="2">Uncharacterized protein</fullName>
    </submittedName>
</protein>
<comment type="caution">
    <text evidence="2">The sequence shown here is derived from an EMBL/GenBank/DDBJ whole genome shotgun (WGS) entry which is preliminary data.</text>
</comment>
<evidence type="ECO:0000313" key="3">
    <source>
        <dbReference type="Proteomes" id="UP001234581"/>
    </source>
</evidence>
<feature type="region of interest" description="Disordered" evidence="1">
    <location>
        <begin position="211"/>
        <end position="313"/>
    </location>
</feature>
<feature type="compositionally biased region" description="Polar residues" evidence="1">
    <location>
        <begin position="83"/>
        <end position="102"/>
    </location>
</feature>
<feature type="compositionally biased region" description="Low complexity" evidence="1">
    <location>
        <begin position="211"/>
        <end position="220"/>
    </location>
</feature>
<organism evidence="2 3">
    <name type="scientific">Lichtheimia ornata</name>
    <dbReference type="NCBI Taxonomy" id="688661"/>
    <lineage>
        <taxon>Eukaryota</taxon>
        <taxon>Fungi</taxon>
        <taxon>Fungi incertae sedis</taxon>
        <taxon>Mucoromycota</taxon>
        <taxon>Mucoromycotina</taxon>
        <taxon>Mucoromycetes</taxon>
        <taxon>Mucorales</taxon>
        <taxon>Lichtheimiaceae</taxon>
        <taxon>Lichtheimia</taxon>
    </lineage>
</organism>
<feature type="region of interest" description="Disordered" evidence="1">
    <location>
        <begin position="71"/>
        <end position="189"/>
    </location>
</feature>
<evidence type="ECO:0000256" key="1">
    <source>
        <dbReference type="SAM" id="MobiDB-lite"/>
    </source>
</evidence>
<accession>A0AAD7US15</accession>
<keyword evidence="3" id="KW-1185">Reference proteome</keyword>
<dbReference type="RefSeq" id="XP_058337432.1">
    <property type="nucleotide sequence ID" value="XM_058491804.1"/>
</dbReference>
<gene>
    <name evidence="2" type="ORF">O0I10_011842</name>
</gene>
<dbReference type="EMBL" id="JARTCD010000102">
    <property type="protein sequence ID" value="KAJ8652518.1"/>
    <property type="molecule type" value="Genomic_DNA"/>
</dbReference>
<feature type="compositionally biased region" description="Low complexity" evidence="1">
    <location>
        <begin position="142"/>
        <end position="151"/>
    </location>
</feature>
<feature type="region of interest" description="Disordered" evidence="1">
    <location>
        <begin position="386"/>
        <end position="425"/>
    </location>
</feature>
<feature type="compositionally biased region" description="Low complexity" evidence="1">
    <location>
        <begin position="248"/>
        <end position="277"/>
    </location>
</feature>
<proteinExistence type="predicted"/>
<feature type="compositionally biased region" description="Acidic residues" evidence="1">
    <location>
        <begin position="350"/>
        <end position="366"/>
    </location>
</feature>